<sequence>MPVPPPVLPGAFAFPAGVAGGVVATALVVASGATGQPVLSLIAMVAVVDTIAMVSTMRATLATAVVCWALHAGFALGHHGELAFTAQSGEGALVLAFCALTALAFAAALRGVRTPLHERSPSPDTPVIPAQRRSSPRTHSHT</sequence>
<dbReference type="Proteomes" id="UP001589693">
    <property type="component" value="Unassembled WGS sequence"/>
</dbReference>
<evidence type="ECO:0000256" key="1">
    <source>
        <dbReference type="SAM" id="MobiDB-lite"/>
    </source>
</evidence>
<keyword evidence="2" id="KW-0812">Transmembrane</keyword>
<evidence type="ECO:0000256" key="2">
    <source>
        <dbReference type="SAM" id="Phobius"/>
    </source>
</evidence>
<keyword evidence="2" id="KW-0472">Membrane</keyword>
<gene>
    <name evidence="3" type="ORF">ACFFQA_09960</name>
</gene>
<feature type="transmembrane region" description="Helical" evidence="2">
    <location>
        <begin position="12"/>
        <end position="31"/>
    </location>
</feature>
<dbReference type="EMBL" id="JBHLZU010000009">
    <property type="protein sequence ID" value="MFB9904262.1"/>
    <property type="molecule type" value="Genomic_DNA"/>
</dbReference>
<protein>
    <submittedName>
        <fullName evidence="3">Uncharacterized protein</fullName>
    </submittedName>
</protein>
<keyword evidence="2" id="KW-1133">Transmembrane helix</keyword>
<evidence type="ECO:0000313" key="3">
    <source>
        <dbReference type="EMBL" id="MFB9904262.1"/>
    </source>
</evidence>
<evidence type="ECO:0000313" key="4">
    <source>
        <dbReference type="Proteomes" id="UP001589693"/>
    </source>
</evidence>
<organism evidence="3 4">
    <name type="scientific">Allokutzneria oryzae</name>
    <dbReference type="NCBI Taxonomy" id="1378989"/>
    <lineage>
        <taxon>Bacteria</taxon>
        <taxon>Bacillati</taxon>
        <taxon>Actinomycetota</taxon>
        <taxon>Actinomycetes</taxon>
        <taxon>Pseudonocardiales</taxon>
        <taxon>Pseudonocardiaceae</taxon>
        <taxon>Allokutzneria</taxon>
    </lineage>
</organism>
<feature type="transmembrane region" description="Helical" evidence="2">
    <location>
        <begin position="38"/>
        <end position="71"/>
    </location>
</feature>
<dbReference type="RefSeq" id="WP_377851462.1">
    <property type="nucleotide sequence ID" value="NZ_JBHLZU010000009.1"/>
</dbReference>
<keyword evidence="4" id="KW-1185">Reference proteome</keyword>
<name>A0ABV5ZTP7_9PSEU</name>
<accession>A0ABV5ZTP7</accession>
<proteinExistence type="predicted"/>
<feature type="region of interest" description="Disordered" evidence="1">
    <location>
        <begin position="115"/>
        <end position="142"/>
    </location>
</feature>
<comment type="caution">
    <text evidence="3">The sequence shown here is derived from an EMBL/GenBank/DDBJ whole genome shotgun (WGS) entry which is preliminary data.</text>
</comment>
<feature type="transmembrane region" description="Helical" evidence="2">
    <location>
        <begin position="91"/>
        <end position="109"/>
    </location>
</feature>
<reference evidence="3 4" key="1">
    <citation type="submission" date="2024-09" db="EMBL/GenBank/DDBJ databases">
        <authorList>
            <person name="Sun Q."/>
            <person name="Mori K."/>
        </authorList>
    </citation>
    <scope>NUCLEOTIDE SEQUENCE [LARGE SCALE GENOMIC DNA]</scope>
    <source>
        <strain evidence="3 4">TBRC 7907</strain>
    </source>
</reference>